<proteinExistence type="predicted"/>
<dbReference type="Pfam" id="PF01710">
    <property type="entry name" value="HTH_Tnp_IS630"/>
    <property type="match status" value="1"/>
</dbReference>
<dbReference type="SUPFAM" id="SSF48295">
    <property type="entry name" value="TrpR-like"/>
    <property type="match status" value="1"/>
</dbReference>
<protein>
    <recommendedName>
        <fullName evidence="1">Transposase Synechocystis PCC 6803 domain-containing protein</fullName>
    </recommendedName>
</protein>
<dbReference type="InterPro" id="IPR009057">
    <property type="entry name" value="Homeodomain-like_sf"/>
</dbReference>
<organism evidence="2 3">
    <name type="scientific">Hymenobacter terrestris</name>
    <dbReference type="NCBI Taxonomy" id="2748310"/>
    <lineage>
        <taxon>Bacteria</taxon>
        <taxon>Pseudomonadati</taxon>
        <taxon>Bacteroidota</taxon>
        <taxon>Cytophagia</taxon>
        <taxon>Cytophagales</taxon>
        <taxon>Hymenobacteraceae</taxon>
        <taxon>Hymenobacter</taxon>
    </lineage>
</organism>
<dbReference type="Proteomes" id="UP000626554">
    <property type="component" value="Unassembled WGS sequence"/>
</dbReference>
<dbReference type="EMBL" id="JABKAV010000145">
    <property type="protein sequence ID" value="NVO86844.1"/>
    <property type="molecule type" value="Genomic_DNA"/>
</dbReference>
<evidence type="ECO:0000313" key="2">
    <source>
        <dbReference type="EMBL" id="NVO86844.1"/>
    </source>
</evidence>
<dbReference type="InterPro" id="IPR010921">
    <property type="entry name" value="Trp_repressor/repl_initiator"/>
</dbReference>
<dbReference type="InterPro" id="IPR002622">
    <property type="entry name" value="Transposase_14"/>
</dbReference>
<dbReference type="Gene3D" id="1.10.10.60">
    <property type="entry name" value="Homeodomain-like"/>
    <property type="match status" value="1"/>
</dbReference>
<evidence type="ECO:0000313" key="3">
    <source>
        <dbReference type="Proteomes" id="UP000626554"/>
    </source>
</evidence>
<keyword evidence="3" id="KW-1185">Reference proteome</keyword>
<comment type="caution">
    <text evidence="2">The sequence shown here is derived from an EMBL/GenBank/DDBJ whole genome shotgun (WGS) entry which is preliminary data.</text>
</comment>
<feature type="domain" description="Transposase Synechocystis PCC 6803" evidence="1">
    <location>
        <begin position="16"/>
        <end position="67"/>
    </location>
</feature>
<dbReference type="RefSeq" id="WP_176901560.1">
    <property type="nucleotide sequence ID" value="NZ_JABKAV010000145.1"/>
</dbReference>
<name>A0ABX2Q8D4_9BACT</name>
<reference evidence="2 3" key="1">
    <citation type="submission" date="2020-05" db="EMBL/GenBank/DDBJ databases">
        <title>Hymenobacter terrestris sp. nov. and Hymenobacter lapidiphilus sp. nov., isolated from regoliths in Antarctica.</title>
        <authorList>
            <person name="Sedlacek I."/>
            <person name="Pantucek R."/>
            <person name="Zeman M."/>
            <person name="Holochova P."/>
            <person name="Kralova S."/>
            <person name="Stankova E."/>
            <person name="Sedo O."/>
            <person name="Micenkova L."/>
            <person name="Svec P."/>
            <person name="Gupta V."/>
            <person name="Sood U."/>
            <person name="Korpole U.S."/>
            <person name="Lal R."/>
        </authorList>
    </citation>
    <scope>NUCLEOTIDE SEQUENCE [LARGE SCALE GENOMIC DNA]</scope>
    <source>
        <strain evidence="2 3">P5252</strain>
    </source>
</reference>
<gene>
    <name evidence="2" type="ORF">HW556_18340</name>
</gene>
<sequence>MTVAAQAPRRGKNDHYAISVRQEAVRLVESGLSQQAVRQQFGVGHMTLLAWLKRYGTTVYAQMRRKQFTVAQKQHIARELLDGRLSEDEALLKYELRLKKTLRQWVAAYRASEALLLTVEPEPPADANAGLAGQLRQAQWQIEALHTLIDQAEAAYKIDIRKKAGAKPSK</sequence>
<dbReference type="SUPFAM" id="SSF46689">
    <property type="entry name" value="Homeodomain-like"/>
    <property type="match status" value="1"/>
</dbReference>
<accession>A0ABX2Q8D4</accession>
<evidence type="ECO:0000259" key="1">
    <source>
        <dbReference type="Pfam" id="PF01710"/>
    </source>
</evidence>